<name>A0A0S2DA55_LYSEN</name>
<sequence length="85" mass="9052">MAARADPDLSPAGHAISAKRAFAQAEKSYPRARRPPTDAVGRGARCCGPWRRRRVCGGGTGKEAASASTRRSGRCESPLRLQVSM</sequence>
<gene>
    <name evidence="2" type="ORF">GLE_0059</name>
</gene>
<dbReference type="KEGG" id="lez:GLE_0059"/>
<dbReference type="AlphaFoldDB" id="A0A0S2DA55"/>
<evidence type="ECO:0000313" key="2">
    <source>
        <dbReference type="EMBL" id="ALN55418.1"/>
    </source>
</evidence>
<proteinExistence type="predicted"/>
<dbReference type="Proteomes" id="UP000061569">
    <property type="component" value="Chromosome"/>
</dbReference>
<protein>
    <submittedName>
        <fullName evidence="2">Uncharacterized protein</fullName>
    </submittedName>
</protein>
<evidence type="ECO:0000256" key="1">
    <source>
        <dbReference type="SAM" id="MobiDB-lite"/>
    </source>
</evidence>
<feature type="region of interest" description="Disordered" evidence="1">
    <location>
        <begin position="24"/>
        <end position="43"/>
    </location>
</feature>
<feature type="region of interest" description="Disordered" evidence="1">
    <location>
        <begin position="57"/>
        <end position="85"/>
    </location>
</feature>
<reference evidence="2 3" key="1">
    <citation type="submission" date="2015-11" db="EMBL/GenBank/DDBJ databases">
        <title>Genome sequences of Lysobacter enzymogenes strain C3 and Lysobacter antibioticus ATCC 29479.</title>
        <authorList>
            <person name="Kobayashi D.Y."/>
        </authorList>
    </citation>
    <scope>NUCLEOTIDE SEQUENCE [LARGE SCALE GENOMIC DNA]</scope>
    <source>
        <strain evidence="2 3">C3</strain>
    </source>
</reference>
<dbReference type="STRING" id="69.GLE_0059"/>
<dbReference type="EMBL" id="CP013140">
    <property type="protein sequence ID" value="ALN55418.1"/>
    <property type="molecule type" value="Genomic_DNA"/>
</dbReference>
<accession>A0A0S2DA55</accession>
<evidence type="ECO:0000313" key="3">
    <source>
        <dbReference type="Proteomes" id="UP000061569"/>
    </source>
</evidence>
<organism evidence="2 3">
    <name type="scientific">Lysobacter enzymogenes</name>
    <dbReference type="NCBI Taxonomy" id="69"/>
    <lineage>
        <taxon>Bacteria</taxon>
        <taxon>Pseudomonadati</taxon>
        <taxon>Pseudomonadota</taxon>
        <taxon>Gammaproteobacteria</taxon>
        <taxon>Lysobacterales</taxon>
        <taxon>Lysobacteraceae</taxon>
        <taxon>Lysobacter</taxon>
    </lineage>
</organism>